<gene>
    <name evidence="1" type="ORF">GRAN_2515</name>
</gene>
<accession>A0A4Q0T125</accession>
<comment type="caution">
    <text evidence="1">The sequence shown here is derived from an EMBL/GenBank/DDBJ whole genome shotgun (WGS) entry which is preliminary data.</text>
</comment>
<protein>
    <submittedName>
        <fullName evidence="1">Uncharacterized protein</fullName>
    </submittedName>
</protein>
<name>A0A4Q0T125_9BACT</name>
<organism evidence="1 2">
    <name type="scientific">Granulicella sibirica</name>
    <dbReference type="NCBI Taxonomy" id="2479048"/>
    <lineage>
        <taxon>Bacteria</taxon>
        <taxon>Pseudomonadati</taxon>
        <taxon>Acidobacteriota</taxon>
        <taxon>Terriglobia</taxon>
        <taxon>Terriglobales</taxon>
        <taxon>Acidobacteriaceae</taxon>
        <taxon>Granulicella</taxon>
    </lineage>
</organism>
<dbReference type="AlphaFoldDB" id="A0A4Q0T125"/>
<reference evidence="2" key="2">
    <citation type="submission" date="2019-02" db="EMBL/GenBank/DDBJ databases">
        <title>Granulicella sibirica sp. nov., a psychrotolerant acidobacterium isolated from an organic soil layer in forested tundra, West Siberia.</title>
        <authorList>
            <person name="Oshkin I.Y."/>
            <person name="Kulichevskaya I.S."/>
            <person name="Rijpstra W.I.C."/>
            <person name="Sinninghe Damste J.S."/>
            <person name="Rakitin A.L."/>
            <person name="Ravin N.V."/>
            <person name="Dedysh S.N."/>
        </authorList>
    </citation>
    <scope>NUCLEOTIDE SEQUENCE [LARGE SCALE GENOMIC DNA]</scope>
    <source>
        <strain evidence="2">AF10</strain>
    </source>
</reference>
<proteinExistence type="predicted"/>
<dbReference type="Proteomes" id="UP000289437">
    <property type="component" value="Unassembled WGS sequence"/>
</dbReference>
<reference evidence="1 2" key="1">
    <citation type="submission" date="2018-11" db="EMBL/GenBank/DDBJ databases">
        <authorList>
            <person name="Mardanov A.V."/>
            <person name="Ravin N.V."/>
            <person name="Dedysh S.N."/>
        </authorList>
    </citation>
    <scope>NUCLEOTIDE SEQUENCE [LARGE SCALE GENOMIC DNA]</scope>
    <source>
        <strain evidence="1 2">AF10</strain>
    </source>
</reference>
<evidence type="ECO:0000313" key="1">
    <source>
        <dbReference type="EMBL" id="RXH55658.1"/>
    </source>
</evidence>
<evidence type="ECO:0000313" key="2">
    <source>
        <dbReference type="Proteomes" id="UP000289437"/>
    </source>
</evidence>
<dbReference type="EMBL" id="RDSM01000002">
    <property type="protein sequence ID" value="RXH55658.1"/>
    <property type="molecule type" value="Genomic_DNA"/>
</dbReference>
<keyword evidence="2" id="KW-1185">Reference proteome</keyword>
<sequence>MASQPKSTTGPLAIPARDWAVDSSNNEIPVVEPSTVYLRYKMHLADEKGVMLRDVIESRDGSVARLIERDDRPLTEAEDKAEQERLNDMIASPGAFQKHIANDVSGKKRAAELIKMLPDAMLYSYTPGQPQIDHPAGQQVVIDFKPNPAWKPPSTTAEALTGLQGRVWIDIKTHHMVRMEGEIFQGVNLGWGMLAHIYPGGQLTIEQAPFGGKWIFTKFTEQITVRALMLKTIRQNEHVESRDHTPVNEMSYQDAIRTLLATPLPK</sequence>